<protein>
    <submittedName>
        <fullName evidence="2">Helix-turn-helix transcriptional regulator</fullName>
    </submittedName>
</protein>
<gene>
    <name evidence="2" type="ORF">ACFQ5G_12865</name>
</gene>
<dbReference type="Pfam" id="PF01381">
    <property type="entry name" value="HTH_3"/>
    <property type="match status" value="1"/>
</dbReference>
<accession>A0ABW4A6T1</accession>
<dbReference type="SMART" id="SM00530">
    <property type="entry name" value="HTH_XRE"/>
    <property type="match status" value="1"/>
</dbReference>
<reference evidence="3" key="1">
    <citation type="journal article" date="2019" name="Int. J. Syst. Evol. Microbiol.">
        <title>The Global Catalogue of Microorganisms (GCM) 10K type strain sequencing project: providing services to taxonomists for standard genome sequencing and annotation.</title>
        <authorList>
            <consortium name="The Broad Institute Genomics Platform"/>
            <consortium name="The Broad Institute Genome Sequencing Center for Infectious Disease"/>
            <person name="Wu L."/>
            <person name="Ma J."/>
        </authorList>
    </citation>
    <scope>NUCLEOTIDE SEQUENCE [LARGE SCALE GENOMIC DNA]</scope>
    <source>
        <strain evidence="3">CCM 7526</strain>
    </source>
</reference>
<feature type="domain" description="HTH cro/C1-type" evidence="1">
    <location>
        <begin position="6"/>
        <end position="61"/>
    </location>
</feature>
<dbReference type="SUPFAM" id="SSF47413">
    <property type="entry name" value="lambda repressor-like DNA-binding domains"/>
    <property type="match status" value="1"/>
</dbReference>
<dbReference type="InterPro" id="IPR001387">
    <property type="entry name" value="Cro/C1-type_HTH"/>
</dbReference>
<keyword evidence="3" id="KW-1185">Reference proteome</keyword>
<sequence length="231" mass="25345">MPNLALVAARVARNLTQEEMAERLGVSRRTVQRWEDDEPSRPQPAHVRKLQSALGLPVEQLGFPADKNAMVVEDGRGGHDLEVRFPPISVPARPPASDYSGIWVSRYEYFSSSRSETYTGLHYVVLQQDGGTVSVRSLPNSASSTMGMDLQVDGVILTGTWVEDTDKTGYYRGKRYVGGIQLVADPSGARLAGKWVGHGKDGEVNTGPWRCDYLAPATRATVAEYDRPPND</sequence>
<dbReference type="Proteomes" id="UP001597183">
    <property type="component" value="Unassembled WGS sequence"/>
</dbReference>
<comment type="caution">
    <text evidence="2">The sequence shown here is derived from an EMBL/GenBank/DDBJ whole genome shotgun (WGS) entry which is preliminary data.</text>
</comment>
<dbReference type="CDD" id="cd00093">
    <property type="entry name" value="HTH_XRE"/>
    <property type="match status" value="1"/>
</dbReference>
<proteinExistence type="predicted"/>
<organism evidence="2 3">
    <name type="scientific">Actinoplanes sichuanensis</name>
    <dbReference type="NCBI Taxonomy" id="512349"/>
    <lineage>
        <taxon>Bacteria</taxon>
        <taxon>Bacillati</taxon>
        <taxon>Actinomycetota</taxon>
        <taxon>Actinomycetes</taxon>
        <taxon>Micromonosporales</taxon>
        <taxon>Micromonosporaceae</taxon>
        <taxon>Actinoplanes</taxon>
    </lineage>
</organism>
<dbReference type="PROSITE" id="PS50943">
    <property type="entry name" value="HTH_CROC1"/>
    <property type="match status" value="1"/>
</dbReference>
<evidence type="ECO:0000313" key="2">
    <source>
        <dbReference type="EMBL" id="MFD1366239.1"/>
    </source>
</evidence>
<evidence type="ECO:0000259" key="1">
    <source>
        <dbReference type="PROSITE" id="PS50943"/>
    </source>
</evidence>
<dbReference type="EMBL" id="JBHTMK010000016">
    <property type="protein sequence ID" value="MFD1366239.1"/>
    <property type="molecule type" value="Genomic_DNA"/>
</dbReference>
<dbReference type="InterPro" id="IPR010982">
    <property type="entry name" value="Lambda_DNA-bd_dom_sf"/>
</dbReference>
<name>A0ABW4A6T1_9ACTN</name>
<dbReference type="Gene3D" id="1.10.260.40">
    <property type="entry name" value="lambda repressor-like DNA-binding domains"/>
    <property type="match status" value="1"/>
</dbReference>
<dbReference type="RefSeq" id="WP_317786479.1">
    <property type="nucleotide sequence ID" value="NZ_AP028461.1"/>
</dbReference>
<evidence type="ECO:0000313" key="3">
    <source>
        <dbReference type="Proteomes" id="UP001597183"/>
    </source>
</evidence>